<name>A0A5R9J9S7_9PROT</name>
<comment type="similarity">
    <text evidence="1">Belongs to the peptidase C56 family.</text>
</comment>
<dbReference type="PANTHER" id="PTHR42733:SF12">
    <property type="entry name" value="PROTEINASE"/>
    <property type="match status" value="1"/>
</dbReference>
<evidence type="ECO:0000313" key="3">
    <source>
        <dbReference type="EMBL" id="TLU70978.1"/>
    </source>
</evidence>
<dbReference type="InterPro" id="IPR029062">
    <property type="entry name" value="Class_I_gatase-like"/>
</dbReference>
<dbReference type="GO" id="GO:0016740">
    <property type="term" value="F:transferase activity"/>
    <property type="evidence" value="ECO:0007669"/>
    <property type="project" value="UniProtKB-KW"/>
</dbReference>
<dbReference type="InterPro" id="IPR002818">
    <property type="entry name" value="DJ-1/PfpI"/>
</dbReference>
<gene>
    <name evidence="3" type="ORF">FE263_19185</name>
</gene>
<dbReference type="InterPro" id="IPR006286">
    <property type="entry name" value="C56_PfpI-like"/>
</dbReference>
<sequence>MPELTGRRIAMLATDGVEEVELTEPLKALKQAGATVSILSLEIGQIQAMQEDVKPSSKIDVDQAVSDADAGQFDGLVLPGGTTNPDKLRMDDHAVAFVAKFVQADKPIAAICHGAWTLINADGVKGKKLTSWPSLQTDLRNAGATWVDETVVRDGKLVTSRNPKDLPAFCKEIVSLFAA</sequence>
<keyword evidence="4" id="KW-1185">Reference proteome</keyword>
<dbReference type="SUPFAM" id="SSF52317">
    <property type="entry name" value="Class I glutamine amidotransferase-like"/>
    <property type="match status" value="1"/>
</dbReference>
<dbReference type="RefSeq" id="WP_138327648.1">
    <property type="nucleotide sequence ID" value="NZ_VCDI01000009.1"/>
</dbReference>
<dbReference type="PANTHER" id="PTHR42733">
    <property type="entry name" value="DJ-1 PROTEIN"/>
    <property type="match status" value="1"/>
</dbReference>
<dbReference type="OrthoDB" id="9792284at2"/>
<comment type="caution">
    <text evidence="3">The sequence shown here is derived from an EMBL/GenBank/DDBJ whole genome shotgun (WGS) entry which is preliminary data.</text>
</comment>
<organism evidence="3 4">
    <name type="scientific">Lichenicoccus roseus</name>
    <dbReference type="NCBI Taxonomy" id="2683649"/>
    <lineage>
        <taxon>Bacteria</taxon>
        <taxon>Pseudomonadati</taxon>
        <taxon>Pseudomonadota</taxon>
        <taxon>Alphaproteobacteria</taxon>
        <taxon>Acetobacterales</taxon>
        <taxon>Acetobacteraceae</taxon>
        <taxon>Lichenicoccus</taxon>
    </lineage>
</organism>
<proteinExistence type="inferred from homology"/>
<protein>
    <submittedName>
        <fullName evidence="3">Type 1 glutamine amidotransferase</fullName>
    </submittedName>
</protein>
<accession>A0A5R9J9S7</accession>
<dbReference type="Gene3D" id="3.40.50.880">
    <property type="match status" value="1"/>
</dbReference>
<dbReference type="NCBIfam" id="TIGR01382">
    <property type="entry name" value="PfpI"/>
    <property type="match status" value="1"/>
</dbReference>
<dbReference type="EMBL" id="VCDI01000009">
    <property type="protein sequence ID" value="TLU70978.1"/>
    <property type="molecule type" value="Genomic_DNA"/>
</dbReference>
<dbReference type="AlphaFoldDB" id="A0A5R9J9S7"/>
<evidence type="ECO:0000259" key="2">
    <source>
        <dbReference type="Pfam" id="PF01965"/>
    </source>
</evidence>
<evidence type="ECO:0000256" key="1">
    <source>
        <dbReference type="ARBA" id="ARBA00008542"/>
    </source>
</evidence>
<feature type="domain" description="DJ-1/PfpI" evidence="2">
    <location>
        <begin position="7"/>
        <end position="175"/>
    </location>
</feature>
<keyword evidence="3" id="KW-0808">Transferase</keyword>
<dbReference type="PROSITE" id="PS51276">
    <property type="entry name" value="PEPTIDASE_C56_PFPI"/>
    <property type="match status" value="1"/>
</dbReference>
<reference evidence="3 4" key="1">
    <citation type="submission" date="2019-05" db="EMBL/GenBank/DDBJ databases">
        <authorList>
            <person name="Pankratov T."/>
            <person name="Grouzdev D."/>
        </authorList>
    </citation>
    <scope>NUCLEOTIDE SEQUENCE [LARGE SCALE GENOMIC DNA]</scope>
    <source>
        <strain evidence="3 4">KEBCLARHB70R</strain>
    </source>
</reference>
<dbReference type="Pfam" id="PF01965">
    <property type="entry name" value="DJ-1_PfpI"/>
    <property type="match status" value="1"/>
</dbReference>
<evidence type="ECO:0000313" key="4">
    <source>
        <dbReference type="Proteomes" id="UP000305654"/>
    </source>
</evidence>
<dbReference type="Proteomes" id="UP000305654">
    <property type="component" value="Unassembled WGS sequence"/>
</dbReference>
<keyword evidence="3" id="KW-0315">Glutamine amidotransferase</keyword>
<dbReference type="CDD" id="cd03134">
    <property type="entry name" value="GATase1_PfpI_like"/>
    <property type="match status" value="1"/>
</dbReference>